<dbReference type="PANTHER" id="PTHR23128:SF132">
    <property type="entry name" value="SERPENTINE RECEPTOR, CLASS E (EPSILON)-RELATED"/>
    <property type="match status" value="1"/>
</dbReference>
<evidence type="ECO:0000259" key="6">
    <source>
        <dbReference type="PROSITE" id="PS50262"/>
    </source>
</evidence>
<dbReference type="CDD" id="cd00637">
    <property type="entry name" value="7tm_classA_rhodopsin-like"/>
    <property type="match status" value="1"/>
</dbReference>
<dbReference type="PROSITE" id="PS50262">
    <property type="entry name" value="G_PROTEIN_RECEP_F1_2"/>
    <property type="match status" value="1"/>
</dbReference>
<evidence type="ECO:0000256" key="1">
    <source>
        <dbReference type="ARBA" id="ARBA00004141"/>
    </source>
</evidence>
<feature type="transmembrane region" description="Helical" evidence="5">
    <location>
        <begin position="152"/>
        <end position="170"/>
    </location>
</feature>
<keyword evidence="8" id="KW-1185">Reference proteome</keyword>
<evidence type="ECO:0000256" key="2">
    <source>
        <dbReference type="ARBA" id="ARBA00022692"/>
    </source>
</evidence>
<evidence type="ECO:0000313" key="8">
    <source>
        <dbReference type="Proteomes" id="UP000298663"/>
    </source>
</evidence>
<dbReference type="Pfam" id="PF10292">
    <property type="entry name" value="7TM_GPCR_Srab"/>
    <property type="match status" value="1"/>
</dbReference>
<feature type="transmembrane region" description="Helical" evidence="5">
    <location>
        <begin position="254"/>
        <end position="277"/>
    </location>
</feature>
<feature type="transmembrane region" description="Helical" evidence="5">
    <location>
        <begin position="113"/>
        <end position="131"/>
    </location>
</feature>
<keyword evidence="2 5" id="KW-0812">Transmembrane</keyword>
<reference evidence="7 8" key="2">
    <citation type="journal article" date="2019" name="G3 (Bethesda)">
        <title>Hybrid Assembly of the Genome of the Entomopathogenic Nematode Steinernema carpocapsae Identifies the X-Chromosome.</title>
        <authorList>
            <person name="Serra L."/>
            <person name="Macchietto M."/>
            <person name="Macias-Munoz A."/>
            <person name="McGill C.J."/>
            <person name="Rodriguez I.M."/>
            <person name="Rodriguez B."/>
            <person name="Murad R."/>
            <person name="Mortazavi A."/>
        </authorList>
    </citation>
    <scope>NUCLEOTIDE SEQUENCE [LARGE SCALE GENOMIC DNA]</scope>
    <source>
        <strain evidence="7 8">ALL</strain>
    </source>
</reference>
<dbReference type="SUPFAM" id="SSF81321">
    <property type="entry name" value="Family A G protein-coupled receptor-like"/>
    <property type="match status" value="1"/>
</dbReference>
<feature type="transmembrane region" description="Helical" evidence="5">
    <location>
        <begin position="55"/>
        <end position="73"/>
    </location>
</feature>
<evidence type="ECO:0000256" key="3">
    <source>
        <dbReference type="ARBA" id="ARBA00022989"/>
    </source>
</evidence>
<dbReference type="InterPro" id="IPR019408">
    <property type="entry name" value="7TM_GPCR_serpentine_rcpt_Srab"/>
</dbReference>
<reference evidence="7 8" key="1">
    <citation type="journal article" date="2015" name="Genome Biol.">
        <title>Comparative genomics of Steinernema reveals deeply conserved gene regulatory networks.</title>
        <authorList>
            <person name="Dillman A.R."/>
            <person name="Macchietto M."/>
            <person name="Porter C.F."/>
            <person name="Rogers A."/>
            <person name="Williams B."/>
            <person name="Antoshechkin I."/>
            <person name="Lee M.M."/>
            <person name="Goodwin Z."/>
            <person name="Lu X."/>
            <person name="Lewis E.E."/>
            <person name="Goodrich-Blair H."/>
            <person name="Stock S.P."/>
            <person name="Adams B.J."/>
            <person name="Sternberg P.W."/>
            <person name="Mortazavi A."/>
        </authorList>
    </citation>
    <scope>NUCLEOTIDE SEQUENCE [LARGE SCALE GENOMIC DNA]</scope>
    <source>
        <strain evidence="7 8">ALL</strain>
    </source>
</reference>
<evidence type="ECO:0000256" key="5">
    <source>
        <dbReference type="SAM" id="Phobius"/>
    </source>
</evidence>
<accession>A0A4U5PCH5</accession>
<dbReference type="GO" id="GO:0016020">
    <property type="term" value="C:membrane"/>
    <property type="evidence" value="ECO:0007669"/>
    <property type="project" value="UniProtKB-SubCell"/>
</dbReference>
<dbReference type="Proteomes" id="UP000298663">
    <property type="component" value="Unassembled WGS sequence"/>
</dbReference>
<feature type="domain" description="G-protein coupled receptors family 1 profile" evidence="6">
    <location>
        <begin position="34"/>
        <end position="264"/>
    </location>
</feature>
<proteinExistence type="predicted"/>
<dbReference type="OrthoDB" id="5803682at2759"/>
<keyword evidence="4 5" id="KW-0472">Membrane</keyword>
<feature type="transmembrane region" description="Helical" evidence="5">
    <location>
        <begin position="311"/>
        <end position="332"/>
    </location>
</feature>
<protein>
    <recommendedName>
        <fullName evidence="6">G-protein coupled receptors family 1 profile domain-containing protein</fullName>
    </recommendedName>
</protein>
<comment type="caution">
    <text evidence="7">The sequence shown here is derived from an EMBL/GenBank/DDBJ whole genome shotgun (WGS) entry which is preliminary data.</text>
</comment>
<gene>
    <name evidence="7" type="ORF">L596_008270</name>
</gene>
<keyword evidence="3 5" id="KW-1133">Transmembrane helix</keyword>
<evidence type="ECO:0000256" key="4">
    <source>
        <dbReference type="ARBA" id="ARBA00023136"/>
    </source>
</evidence>
<name>A0A4U5PCH5_STECR</name>
<dbReference type="InterPro" id="IPR017452">
    <property type="entry name" value="GPCR_Rhodpsn_7TM"/>
</dbReference>
<sequence length="380" mass="43618">MLETNRPIASIPRDPLTTTLYAVEIVICLFAVVEHLIFIKISYKSALVHPNLRILLVNQSVAFLLITTMRLLIDVSLQVQIRIFGLGQQVSVLIIHFGNNCVWNYTLCKAFTTVYDAAIFASVLAFLNLTIERAIASFRVSSYEKTRQKFPFVLISIAVSWAICVTVNVVDSVNSIHAEIHNSHQITCAQTLLSPKFLFFTRVLTSVLNLIVLLVYTAIYVINNRRLAKITTASGSHSLSRRFQILDNIRSMRLLFPSIGLILLENLMSLFITLIIWTNMDRKNYSFDVLEMWNYEQVDLYLFQPYPPSPFQWYTLSGVSLAALEPLVLVFSHVSFRGAFQRAFCPKKVIEAEQQKTFDPEIKRTEEQTVYFRNLQRAWM</sequence>
<organism evidence="7 8">
    <name type="scientific">Steinernema carpocapsae</name>
    <name type="common">Entomopathogenic nematode</name>
    <dbReference type="NCBI Taxonomy" id="34508"/>
    <lineage>
        <taxon>Eukaryota</taxon>
        <taxon>Metazoa</taxon>
        <taxon>Ecdysozoa</taxon>
        <taxon>Nematoda</taxon>
        <taxon>Chromadorea</taxon>
        <taxon>Rhabditida</taxon>
        <taxon>Tylenchina</taxon>
        <taxon>Panagrolaimomorpha</taxon>
        <taxon>Strongyloidoidea</taxon>
        <taxon>Steinernematidae</taxon>
        <taxon>Steinernema</taxon>
    </lineage>
</organism>
<dbReference type="Gene3D" id="1.20.1070.10">
    <property type="entry name" value="Rhodopsin 7-helix transmembrane proteins"/>
    <property type="match status" value="1"/>
</dbReference>
<dbReference type="EMBL" id="AZBU02000002">
    <property type="protein sequence ID" value="TKR93901.1"/>
    <property type="molecule type" value="Genomic_DNA"/>
</dbReference>
<comment type="subcellular location">
    <subcellularLocation>
        <location evidence="1">Membrane</location>
        <topology evidence="1">Multi-pass membrane protein</topology>
    </subcellularLocation>
</comment>
<feature type="transmembrane region" description="Helical" evidence="5">
    <location>
        <begin position="20"/>
        <end position="43"/>
    </location>
</feature>
<dbReference type="AlphaFoldDB" id="A0A4U5PCH5"/>
<dbReference type="PANTHER" id="PTHR23128">
    <property type="entry name" value="SERPENTINE RECEPTOR, CLASS E (EPSILON)-RELATED"/>
    <property type="match status" value="1"/>
</dbReference>
<feature type="transmembrane region" description="Helical" evidence="5">
    <location>
        <begin position="199"/>
        <end position="222"/>
    </location>
</feature>
<evidence type="ECO:0000313" key="7">
    <source>
        <dbReference type="EMBL" id="TKR93901.1"/>
    </source>
</evidence>